<accession>A0A9D1J2N6</accession>
<evidence type="ECO:0000313" key="2">
    <source>
        <dbReference type="Proteomes" id="UP000824232"/>
    </source>
</evidence>
<dbReference type="AlphaFoldDB" id="A0A9D1J2N6"/>
<dbReference type="EMBL" id="DVHC01000014">
    <property type="protein sequence ID" value="HIR58672.1"/>
    <property type="molecule type" value="Genomic_DNA"/>
</dbReference>
<name>A0A9D1J2N6_9FIRM</name>
<organism evidence="1 2">
    <name type="scientific">Candidatus Onthousia excrementipullorum</name>
    <dbReference type="NCBI Taxonomy" id="2840884"/>
    <lineage>
        <taxon>Bacteria</taxon>
        <taxon>Bacillati</taxon>
        <taxon>Bacillota</taxon>
        <taxon>Bacilli</taxon>
        <taxon>Candidatus Onthousia</taxon>
    </lineage>
</organism>
<gene>
    <name evidence="1" type="ORF">IAB38_01340</name>
</gene>
<protein>
    <submittedName>
        <fullName evidence="1">Uncharacterized protein</fullName>
    </submittedName>
</protein>
<comment type="caution">
    <text evidence="1">The sequence shown here is derived from an EMBL/GenBank/DDBJ whole genome shotgun (WGS) entry which is preliminary data.</text>
</comment>
<sequence length="216" mass="25398">MKDENKYKTKKEIVKEFDNIFNAYKYYLYNEYKITGTFNYKNILITSILNRSLALIEAYKRLLPSNNIMVLNSLIRLQLDNCIFVYAMHMLVDAGYNIDDLGENIIHKNRKLSSYKIGKQKMTDFYLISKIDEKYGNKIKEMYNFYCRFVHFSDSALISSSQLVGNNGLSIGITKDYTRFKKHIIVNANSFVNLCKFLLILIRKEWKDIPNGKNLV</sequence>
<reference evidence="1" key="2">
    <citation type="journal article" date="2021" name="PeerJ">
        <title>Extensive microbial diversity within the chicken gut microbiome revealed by metagenomics and culture.</title>
        <authorList>
            <person name="Gilroy R."/>
            <person name="Ravi A."/>
            <person name="Getino M."/>
            <person name="Pursley I."/>
            <person name="Horton D.L."/>
            <person name="Alikhan N.F."/>
            <person name="Baker D."/>
            <person name="Gharbi K."/>
            <person name="Hall N."/>
            <person name="Watson M."/>
            <person name="Adriaenssens E.M."/>
            <person name="Foster-Nyarko E."/>
            <person name="Jarju S."/>
            <person name="Secka A."/>
            <person name="Antonio M."/>
            <person name="Oren A."/>
            <person name="Chaudhuri R.R."/>
            <person name="La Ragione R."/>
            <person name="Hildebrand F."/>
            <person name="Pallen M.J."/>
        </authorList>
    </citation>
    <scope>NUCLEOTIDE SEQUENCE</scope>
    <source>
        <strain evidence="1">CHK184-20233</strain>
    </source>
</reference>
<dbReference type="Proteomes" id="UP000824232">
    <property type="component" value="Unassembled WGS sequence"/>
</dbReference>
<evidence type="ECO:0000313" key="1">
    <source>
        <dbReference type="EMBL" id="HIR58672.1"/>
    </source>
</evidence>
<reference evidence="1" key="1">
    <citation type="submission" date="2020-10" db="EMBL/GenBank/DDBJ databases">
        <authorList>
            <person name="Gilroy R."/>
        </authorList>
    </citation>
    <scope>NUCLEOTIDE SEQUENCE</scope>
    <source>
        <strain evidence="1">CHK184-20233</strain>
    </source>
</reference>
<proteinExistence type="predicted"/>